<proteinExistence type="predicted"/>
<comment type="caution">
    <text evidence="2">The sequence shown here is derived from an EMBL/GenBank/DDBJ whole genome shotgun (WGS) entry which is preliminary data.</text>
</comment>
<dbReference type="AlphaFoldDB" id="A0A7W6BJ90"/>
<feature type="transmembrane region" description="Helical" evidence="1">
    <location>
        <begin position="126"/>
        <end position="149"/>
    </location>
</feature>
<dbReference type="Proteomes" id="UP000571950">
    <property type="component" value="Unassembled WGS sequence"/>
</dbReference>
<dbReference type="EMBL" id="JACIDT010000005">
    <property type="protein sequence ID" value="MBB3926076.1"/>
    <property type="molecule type" value="Genomic_DNA"/>
</dbReference>
<keyword evidence="3" id="KW-1185">Reference proteome</keyword>
<organism evidence="2 3">
    <name type="scientific">Sphingobium jiangsuense</name>
    <dbReference type="NCBI Taxonomy" id="870476"/>
    <lineage>
        <taxon>Bacteria</taxon>
        <taxon>Pseudomonadati</taxon>
        <taxon>Pseudomonadota</taxon>
        <taxon>Alphaproteobacteria</taxon>
        <taxon>Sphingomonadales</taxon>
        <taxon>Sphingomonadaceae</taxon>
        <taxon>Sphingobium</taxon>
    </lineage>
</organism>
<evidence type="ECO:0000256" key="1">
    <source>
        <dbReference type="SAM" id="Phobius"/>
    </source>
</evidence>
<feature type="transmembrane region" description="Helical" evidence="1">
    <location>
        <begin position="44"/>
        <end position="68"/>
    </location>
</feature>
<protein>
    <submittedName>
        <fullName evidence="2">Uncharacterized protein</fullName>
    </submittedName>
</protein>
<accession>A0A7W6BJ90</accession>
<keyword evidence="1" id="KW-0472">Membrane</keyword>
<dbReference type="RefSeq" id="WP_188071627.1">
    <property type="nucleotide sequence ID" value="NZ_BSPS01000008.1"/>
</dbReference>
<evidence type="ECO:0000313" key="2">
    <source>
        <dbReference type="EMBL" id="MBB3926076.1"/>
    </source>
</evidence>
<keyword evidence="1" id="KW-0812">Transmembrane</keyword>
<gene>
    <name evidence="2" type="ORF">GGR43_001791</name>
</gene>
<feature type="transmembrane region" description="Helical" evidence="1">
    <location>
        <begin position="89"/>
        <end position="114"/>
    </location>
</feature>
<reference evidence="2 3" key="1">
    <citation type="submission" date="2020-08" db="EMBL/GenBank/DDBJ databases">
        <title>Genomic Encyclopedia of Type Strains, Phase IV (KMG-IV): sequencing the most valuable type-strain genomes for metagenomic binning, comparative biology and taxonomic classification.</title>
        <authorList>
            <person name="Goeker M."/>
        </authorList>
    </citation>
    <scope>NUCLEOTIDE SEQUENCE [LARGE SCALE GENOMIC DNA]</scope>
    <source>
        <strain evidence="2 3">DSM 26189</strain>
    </source>
</reference>
<name>A0A7W6BJ90_9SPHN</name>
<sequence length="155" mass="16380">MTANHYIRRETLVNVAINCFFAALFFFVVFGGQDRVPVWGLGNWVFDFIPQSFMIALLGTIIPGALAAKRLRAGAVQALVRPSPLPRNLLLRALLLAVVSAVIGATAVALLMTATDAGHLEPLPALLLKIGYAALLSIVITPPGLRAALTLPAAA</sequence>
<feature type="transmembrane region" description="Helical" evidence="1">
    <location>
        <begin position="12"/>
        <end position="32"/>
    </location>
</feature>
<keyword evidence="1" id="KW-1133">Transmembrane helix</keyword>
<evidence type="ECO:0000313" key="3">
    <source>
        <dbReference type="Proteomes" id="UP000571950"/>
    </source>
</evidence>